<protein>
    <recommendedName>
        <fullName evidence="7">Cytochrome b mRNA-processing protein 4</fullName>
    </recommendedName>
</protein>
<organism evidence="3 6">
    <name type="scientific">Puccinia coronata f. sp. avenae</name>
    <dbReference type="NCBI Taxonomy" id="200324"/>
    <lineage>
        <taxon>Eukaryota</taxon>
        <taxon>Fungi</taxon>
        <taxon>Dikarya</taxon>
        <taxon>Basidiomycota</taxon>
        <taxon>Pucciniomycotina</taxon>
        <taxon>Pucciniomycetes</taxon>
        <taxon>Pucciniales</taxon>
        <taxon>Pucciniaceae</taxon>
        <taxon>Puccinia</taxon>
    </lineage>
</organism>
<dbReference type="STRING" id="200324.A0A2N5VP17"/>
<gene>
    <name evidence="4" type="ORF">PCANC_01502</name>
    <name evidence="1" type="ORF">PCANC_13071</name>
    <name evidence="3" type="ORF">PCASD_00525</name>
    <name evidence="2" type="ORF">PCASD_16404</name>
</gene>
<proteinExistence type="predicted"/>
<comment type="caution">
    <text evidence="3">The sequence shown here is derived from an EMBL/GenBank/DDBJ whole genome shotgun (WGS) entry which is preliminary data.</text>
</comment>
<dbReference type="EMBL" id="PGCI01000762">
    <property type="protein sequence ID" value="PLW16893.1"/>
    <property type="molecule type" value="Genomic_DNA"/>
</dbReference>
<name>A0A2N5VP17_9BASI</name>
<dbReference type="EMBL" id="PGCI01000004">
    <property type="protein sequence ID" value="PLW51741.1"/>
    <property type="molecule type" value="Genomic_DNA"/>
</dbReference>
<evidence type="ECO:0000313" key="3">
    <source>
        <dbReference type="EMBL" id="PLW51741.1"/>
    </source>
</evidence>
<keyword evidence="5" id="KW-1185">Reference proteome</keyword>
<evidence type="ECO:0000313" key="4">
    <source>
        <dbReference type="EMBL" id="PLW56544.1"/>
    </source>
</evidence>
<dbReference type="EMBL" id="PGCJ01000019">
    <property type="protein sequence ID" value="PLW56544.1"/>
    <property type="molecule type" value="Genomic_DNA"/>
</dbReference>
<sequence>MPSRLPPGRALALLLTGTGMGWGIMKLATPTESEFYDELAPDLKLKVDQRRKQSAEWDKLYGKTTVEEQYKKAVEREEMKKV</sequence>
<dbReference type="OrthoDB" id="2496319at2759"/>
<reference evidence="5 6" key="1">
    <citation type="submission" date="2017-11" db="EMBL/GenBank/DDBJ databases">
        <title>De novo assembly and phasing of dikaryotic genomes from two isolates of Puccinia coronata f. sp. avenae, the causal agent of oat crown rust.</title>
        <authorList>
            <person name="Miller M.E."/>
            <person name="Zhang Y."/>
            <person name="Omidvar V."/>
            <person name="Sperschneider J."/>
            <person name="Schwessinger B."/>
            <person name="Raley C."/>
            <person name="Palmer J.M."/>
            <person name="Garnica D."/>
            <person name="Upadhyaya N."/>
            <person name="Rathjen J."/>
            <person name="Taylor J.M."/>
            <person name="Park R.F."/>
            <person name="Dodds P.N."/>
            <person name="Hirsch C.D."/>
            <person name="Kianian S.F."/>
            <person name="Figueroa M."/>
        </authorList>
    </citation>
    <scope>NUCLEOTIDE SEQUENCE [LARGE SCALE GENOMIC DNA]</scope>
    <source>
        <strain evidence="1">12NC29</strain>
        <strain evidence="3">12SD80</strain>
    </source>
</reference>
<dbReference type="Proteomes" id="UP000235388">
    <property type="component" value="Unassembled WGS sequence"/>
</dbReference>
<evidence type="ECO:0000313" key="6">
    <source>
        <dbReference type="Proteomes" id="UP000235392"/>
    </source>
</evidence>
<evidence type="ECO:0000313" key="5">
    <source>
        <dbReference type="Proteomes" id="UP000235388"/>
    </source>
</evidence>
<evidence type="ECO:0008006" key="7">
    <source>
        <dbReference type="Google" id="ProtNLM"/>
    </source>
</evidence>
<dbReference type="Proteomes" id="UP000235392">
    <property type="component" value="Unassembled WGS sequence"/>
</dbReference>
<dbReference type="EMBL" id="PGCJ01000905">
    <property type="protein sequence ID" value="PLW15060.1"/>
    <property type="molecule type" value="Genomic_DNA"/>
</dbReference>
<accession>A0A2N5VP17</accession>
<evidence type="ECO:0000313" key="2">
    <source>
        <dbReference type="EMBL" id="PLW16893.1"/>
    </source>
</evidence>
<dbReference type="AlphaFoldDB" id="A0A2N5VP17"/>
<evidence type="ECO:0000313" key="1">
    <source>
        <dbReference type="EMBL" id="PLW15060.1"/>
    </source>
</evidence>